<dbReference type="Proteomes" id="UP000054564">
    <property type="component" value="Unassembled WGS sequence"/>
</dbReference>
<evidence type="ECO:0000313" key="3">
    <source>
        <dbReference type="Proteomes" id="UP000054564"/>
    </source>
</evidence>
<accession>A0A0L0V852</accession>
<evidence type="ECO:0000313" key="2">
    <source>
        <dbReference type="EMBL" id="KNE95386.1"/>
    </source>
</evidence>
<reference evidence="3" key="1">
    <citation type="submission" date="2014-03" db="EMBL/GenBank/DDBJ databases">
        <title>The Genome Sequence of Puccinia striiformis f. sp. tritici PST-78.</title>
        <authorList>
            <consortium name="The Broad Institute Genome Sequencing Platform"/>
            <person name="Cuomo C."/>
            <person name="Hulbert S."/>
            <person name="Chen X."/>
            <person name="Walker B."/>
            <person name="Young S.K."/>
            <person name="Zeng Q."/>
            <person name="Gargeya S."/>
            <person name="Fitzgerald M."/>
            <person name="Haas B."/>
            <person name="Abouelleil A."/>
            <person name="Alvarado L."/>
            <person name="Arachchi H.M."/>
            <person name="Berlin A.M."/>
            <person name="Chapman S.B."/>
            <person name="Goldberg J."/>
            <person name="Griggs A."/>
            <person name="Gujja S."/>
            <person name="Hansen M."/>
            <person name="Howarth C."/>
            <person name="Imamovic A."/>
            <person name="Larimer J."/>
            <person name="McCowan C."/>
            <person name="Montmayeur A."/>
            <person name="Murphy C."/>
            <person name="Neiman D."/>
            <person name="Pearson M."/>
            <person name="Priest M."/>
            <person name="Roberts A."/>
            <person name="Saif S."/>
            <person name="Shea T."/>
            <person name="Sisk P."/>
            <person name="Sykes S."/>
            <person name="Wortman J."/>
            <person name="Nusbaum C."/>
            <person name="Birren B."/>
        </authorList>
    </citation>
    <scope>NUCLEOTIDE SEQUENCE [LARGE SCALE GENOMIC DNA]</scope>
    <source>
        <strain evidence="3">race PST-78</strain>
    </source>
</reference>
<feature type="chain" id="PRO_5005549578" evidence="1">
    <location>
        <begin position="29"/>
        <end position="173"/>
    </location>
</feature>
<dbReference type="EMBL" id="AJIL01000097">
    <property type="protein sequence ID" value="KNE95386.1"/>
    <property type="molecule type" value="Genomic_DNA"/>
</dbReference>
<dbReference type="AlphaFoldDB" id="A0A0L0V852"/>
<sequence length="173" mass="19108">MKITTHNVLAYSFSIFAVLAVQWSEARAIDSLESATIQRLESRAIRRLKSHSLRTRSIPHGIFHSCLGGGLSKVCESTIREGFKSGKLNVIKQEVQSFSGRNSPCKVTVWTDAGEIKLASEEQLLEAMLQIDDYCVAIDLPIATPCEDSSEYEGVFVGKLSGKNIVMRLEGMQ</sequence>
<name>A0A0L0V852_9BASI</name>
<dbReference type="OrthoDB" id="2503557at2759"/>
<organism evidence="2 3">
    <name type="scientific">Puccinia striiformis f. sp. tritici PST-78</name>
    <dbReference type="NCBI Taxonomy" id="1165861"/>
    <lineage>
        <taxon>Eukaryota</taxon>
        <taxon>Fungi</taxon>
        <taxon>Dikarya</taxon>
        <taxon>Basidiomycota</taxon>
        <taxon>Pucciniomycotina</taxon>
        <taxon>Pucciniomycetes</taxon>
        <taxon>Pucciniales</taxon>
        <taxon>Pucciniaceae</taxon>
        <taxon>Puccinia</taxon>
    </lineage>
</organism>
<evidence type="ECO:0000256" key="1">
    <source>
        <dbReference type="SAM" id="SignalP"/>
    </source>
</evidence>
<feature type="signal peptide" evidence="1">
    <location>
        <begin position="1"/>
        <end position="28"/>
    </location>
</feature>
<protein>
    <submittedName>
        <fullName evidence="2">Uncharacterized protein</fullName>
    </submittedName>
</protein>
<keyword evidence="1" id="KW-0732">Signal</keyword>
<comment type="caution">
    <text evidence="2">The sequence shown here is derived from an EMBL/GenBank/DDBJ whole genome shotgun (WGS) entry which is preliminary data.</text>
</comment>
<gene>
    <name evidence="2" type="ORF">PSTG_11239</name>
</gene>
<keyword evidence="3" id="KW-1185">Reference proteome</keyword>
<proteinExistence type="predicted"/>